<name>A0A1X7RFY1_ZYMT9</name>
<feature type="region of interest" description="Disordered" evidence="1">
    <location>
        <begin position="679"/>
        <end position="748"/>
    </location>
</feature>
<feature type="region of interest" description="Disordered" evidence="1">
    <location>
        <begin position="226"/>
        <end position="517"/>
    </location>
</feature>
<evidence type="ECO:0000313" key="3">
    <source>
        <dbReference type="EMBL" id="SMQ46121.1"/>
    </source>
</evidence>
<feature type="compositionally biased region" description="Low complexity" evidence="1">
    <location>
        <begin position="385"/>
        <end position="458"/>
    </location>
</feature>
<proteinExistence type="predicted"/>
<dbReference type="AlphaFoldDB" id="A0A1X7RFY1"/>
<dbReference type="PANTHER" id="PTHR36182">
    <property type="entry name" value="PROTEIN, PUTATIVE (AFU_ORTHOLOGUE AFUA_6G10930)-RELATED"/>
    <property type="match status" value="1"/>
</dbReference>
<feature type="compositionally biased region" description="Low complexity" evidence="1">
    <location>
        <begin position="770"/>
        <end position="790"/>
    </location>
</feature>
<sequence length="933" mass="96313">MFSSTSLSAACLFLASVQPALAHMEMRWPLPLHSKFNPDTPENKIDYSMTSPLKNDGSDFPCKGYQNDRPFIPTASYTAGQAYNMTLAGSATHEGGSCQLSLSYDNGATFKVIKSMIGGCPLVNTYDFTIPSFAPAGDALFAWTWQNRVGNREMYMNCAQVSIVASNTRQRRQEAFSTFESLPYLWKANLPGINGCETTERVDPVYPNPGSDVVFGAGLSDISIPFEGECDAPQPFGQTFRDLGDTPAPGDAGTTTSSTMSETASSTESSTSTTSDSTTEISSVESTATSTSDVDSSSTLEPEITSSTSSLVPETTSTTELESSTSTSDLESSTTLVPEITTSNDSLDPDVSSTTFSATASSDFETSTTAPPLLISVRPPFMNGTTSTISFTTSSQTGSSSTDQSMSSSTETSAVTPTSSISGIPSSTSDSTTGQSTTGASSSTSGVSSTSESTSVSTILEPEITSTVTAPPLFTTVRPPFMNGTTSTISLSTSSKVPEESSTTSTTSILPGSTTSNAPAATRSVFALEVSGVQGIADGAKGAIAIDGTFIFAEENTATILALLENGKLVDSNGFAASVPTTRKRQESADGSRIFFVSTQDASFEACVCEISSANALSCTCDLLTGFKIGQGADLGVLAIGTPEGLFDIFAPEAAPVENSSTTTSASSTAFETSSTVSDSSSTIATSSAPEETPTSSSASATDSNTAISTAPQQTSTSSFSTSTSSESSTASLTASEETSTSSSSTASFSTTTATTECTTTATLFPTTSMTSISSSSTATATPTDSSIPPFATADPNSRTTGYAPCVPGTFLCTSSTTWLTCDYNGGSLSSFAADEYVWKNSRTVAAGTECLPNLSPYTNLQGNFEQQSNVPEGYYRDDRYVRASPFGRCINNGELRCANDGAAFQVCDNGGWVAMGNVAAGTTCSNGEIVAA</sequence>
<feature type="compositionally biased region" description="Low complexity" evidence="1">
    <location>
        <begin position="485"/>
        <end position="516"/>
    </location>
</feature>
<evidence type="ECO:0000256" key="1">
    <source>
        <dbReference type="SAM" id="MobiDB-lite"/>
    </source>
</evidence>
<feature type="chain" id="PRO_5012485482" evidence="2">
    <location>
        <begin position="23"/>
        <end position="933"/>
    </location>
</feature>
<evidence type="ECO:0000313" key="4">
    <source>
        <dbReference type="Proteomes" id="UP000215127"/>
    </source>
</evidence>
<keyword evidence="2" id="KW-0732">Signal</keyword>
<protein>
    <submittedName>
        <fullName evidence="3">Uncharacterized protein</fullName>
    </submittedName>
</protein>
<dbReference type="STRING" id="1276538.A0A1X7RFY1"/>
<reference evidence="3 4" key="1">
    <citation type="submission" date="2016-06" db="EMBL/GenBank/DDBJ databases">
        <authorList>
            <person name="Kjaerup R.B."/>
            <person name="Dalgaard T.S."/>
            <person name="Juul-Madsen H.R."/>
        </authorList>
    </citation>
    <scope>NUCLEOTIDE SEQUENCE [LARGE SCALE GENOMIC DNA]</scope>
</reference>
<dbReference type="Gene3D" id="2.70.50.70">
    <property type="match status" value="1"/>
</dbReference>
<feature type="compositionally biased region" description="Low complexity" evidence="1">
    <location>
        <begin position="352"/>
        <end position="370"/>
    </location>
</feature>
<gene>
    <name evidence="3" type="ORF">ZT3D7_G1266</name>
</gene>
<keyword evidence="4" id="KW-1185">Reference proteome</keyword>
<feature type="region of interest" description="Disordered" evidence="1">
    <location>
        <begin position="770"/>
        <end position="795"/>
    </location>
</feature>
<dbReference type="Proteomes" id="UP000215127">
    <property type="component" value="Chromosome 1"/>
</dbReference>
<accession>A0A1X7RFY1</accession>
<organism evidence="3 4">
    <name type="scientific">Zymoseptoria tritici (strain ST99CH_3D7)</name>
    <dbReference type="NCBI Taxonomy" id="1276538"/>
    <lineage>
        <taxon>Eukaryota</taxon>
        <taxon>Fungi</taxon>
        <taxon>Dikarya</taxon>
        <taxon>Ascomycota</taxon>
        <taxon>Pezizomycotina</taxon>
        <taxon>Dothideomycetes</taxon>
        <taxon>Dothideomycetidae</taxon>
        <taxon>Mycosphaerellales</taxon>
        <taxon>Mycosphaerellaceae</taxon>
        <taxon>Zymoseptoria</taxon>
    </lineage>
</organism>
<feature type="signal peptide" evidence="2">
    <location>
        <begin position="1"/>
        <end position="22"/>
    </location>
</feature>
<evidence type="ECO:0000256" key="2">
    <source>
        <dbReference type="SAM" id="SignalP"/>
    </source>
</evidence>
<feature type="compositionally biased region" description="Low complexity" evidence="1">
    <location>
        <begin position="254"/>
        <end position="336"/>
    </location>
</feature>
<dbReference type="PANTHER" id="PTHR36182:SF1">
    <property type="entry name" value="PROTEIN, PUTATIVE (AFU_ORTHOLOGUE AFUA_6G10930)-RELATED"/>
    <property type="match status" value="1"/>
</dbReference>
<dbReference type="EMBL" id="LT853692">
    <property type="protein sequence ID" value="SMQ46121.1"/>
    <property type="molecule type" value="Genomic_DNA"/>
</dbReference>